<evidence type="ECO:0000256" key="6">
    <source>
        <dbReference type="ARBA" id="ARBA00025175"/>
    </source>
</evidence>
<dbReference type="Proteomes" id="UP001288620">
    <property type="component" value="Unassembled WGS sequence"/>
</dbReference>
<gene>
    <name evidence="11" type="primary">fliD</name>
    <name evidence="11" type="ORF">N4G40_07370</name>
</gene>
<comment type="similarity">
    <text evidence="1 7">Belongs to the FliD family.</text>
</comment>
<sequence>MASISSLGAGTSLQLDTLYTQLETAENSKLTVITNQQSTYNSQLTAYGKLQSSLSALETATAALGKSTTFSATSVSSTTTAFSATTDSTATVGDYNVTVQQIAKAQSLISNSFTSKSTQLGDGSGSRTLTITQPGSTDPLNITLTDSQTTLSGIADAINKSAGNVSATIISASNGDYRLMLTSKTTGSTGDMTITSSDSSLQSAVGYSASATGTQNMSVQTASQNAKFSVNGIAMERSSNTVSDALTGVTLNLKSASPTATGETLSVTRAIDSSKTAVKAWVTAYNSLQSTIASVTKYTAVSQGSDQAASNGALLGDNTVRTVQTKLASMLTNLQSGGAYSVLSQLGITTDPTKQADGSLGALTIDDSKLTDALTNNPQAVSSFFVGDGKTTGFATQMDSTLTAMLSTTVGQEGIIKNATDGINSTLKDLSTRYDAMQDSIDATMARYKTQFTNLTTLVNSLTNTSTYLTSQFNNSSSSNS</sequence>
<dbReference type="NCBIfam" id="NF005955">
    <property type="entry name" value="PRK08032.1"/>
    <property type="match status" value="1"/>
</dbReference>
<evidence type="ECO:0000256" key="2">
    <source>
        <dbReference type="ARBA" id="ARBA00011255"/>
    </source>
</evidence>
<comment type="function">
    <text evidence="7">Required for morphogenesis and for the elongation of the flagellar filament by facilitating polymerization of the flagellin monomers at the tip of growing filament. Forms a capping structure, which prevents flagellin subunits (transported through the central channel of the flagellum) from leaking out without polymerization at the distal end.</text>
</comment>
<dbReference type="EMBL" id="JAOBTT010000001">
    <property type="protein sequence ID" value="MDZ7278093.1"/>
    <property type="molecule type" value="Genomic_DNA"/>
</dbReference>
<proteinExistence type="inferred from homology"/>
<feature type="region of interest" description="Disordered" evidence="8">
    <location>
        <begin position="115"/>
        <end position="137"/>
    </location>
</feature>
<organism evidence="11 12">
    <name type="scientific">Pantoea eucrina</name>
    <dbReference type="NCBI Taxonomy" id="472693"/>
    <lineage>
        <taxon>Bacteria</taxon>
        <taxon>Pseudomonadati</taxon>
        <taxon>Pseudomonadota</taxon>
        <taxon>Gammaproteobacteria</taxon>
        <taxon>Enterobacterales</taxon>
        <taxon>Erwiniaceae</taxon>
        <taxon>Pantoea</taxon>
    </lineage>
</organism>
<evidence type="ECO:0000256" key="5">
    <source>
        <dbReference type="ARBA" id="ARBA00023143"/>
    </source>
</evidence>
<feature type="domain" description="Flagellar hook-associated protein 2 N-terminal" evidence="9">
    <location>
        <begin position="12"/>
        <end position="106"/>
    </location>
</feature>
<evidence type="ECO:0000259" key="9">
    <source>
        <dbReference type="Pfam" id="PF02465"/>
    </source>
</evidence>
<keyword evidence="4" id="KW-0175">Coiled coil</keyword>
<keyword evidence="12" id="KW-1185">Reference proteome</keyword>
<keyword evidence="5 7" id="KW-0975">Bacterial flagellum</keyword>
<comment type="subunit">
    <text evidence="2 7">Homopentamer.</text>
</comment>
<protein>
    <recommendedName>
        <fullName evidence="3 7">Flagellar hook-associated protein 2</fullName>
        <shortName evidence="7">HAP2</shortName>
    </recommendedName>
    <alternativeName>
        <fullName evidence="7">Flagellar cap protein</fullName>
    </alternativeName>
</protein>
<name>A0ABU5LE05_9GAMM</name>
<comment type="function">
    <text evidence="6">Required for the morphogenesis and for the elongation of the flagellar filament by facilitating polymerization of the flagellin monomers at the tip of growing filament. Forms a capping structure, which prevents flagellin subunits (transported through the central channel of the flagellum) from leaking out without polymerization at the distal end.</text>
</comment>
<reference evidence="12" key="1">
    <citation type="submission" date="2023-07" db="EMBL/GenBank/DDBJ databases">
        <title>Structural and functional analysis of rice phyllospheric bacteria for their antimicrobial properties and defense elicitation against blast disease.</title>
        <authorList>
            <person name="Sahu K.P."/>
            <person name="Asharani P."/>
            <person name="Kumar M."/>
            <person name="Reddy B."/>
            <person name="Kumar A."/>
        </authorList>
    </citation>
    <scope>NUCLEOTIDE SEQUENCE [LARGE SCALE GENOMIC DNA]</scope>
    <source>
        <strain evidence="12">OsEp_Plm_30P10</strain>
    </source>
</reference>
<comment type="caution">
    <text evidence="11">The sequence shown here is derived from an EMBL/GenBank/DDBJ whole genome shotgun (WGS) entry which is preliminary data.</text>
</comment>
<dbReference type="InterPro" id="IPR010809">
    <property type="entry name" value="FliD_C"/>
</dbReference>
<dbReference type="PANTHER" id="PTHR30288:SF0">
    <property type="entry name" value="FLAGELLAR HOOK-ASSOCIATED PROTEIN 2"/>
    <property type="match status" value="1"/>
</dbReference>
<evidence type="ECO:0000313" key="11">
    <source>
        <dbReference type="EMBL" id="MDZ7278093.1"/>
    </source>
</evidence>
<evidence type="ECO:0000256" key="8">
    <source>
        <dbReference type="SAM" id="MobiDB-lite"/>
    </source>
</evidence>
<keyword evidence="11" id="KW-0966">Cell projection</keyword>
<evidence type="ECO:0000256" key="3">
    <source>
        <dbReference type="ARBA" id="ARBA00016246"/>
    </source>
</evidence>
<evidence type="ECO:0000259" key="10">
    <source>
        <dbReference type="Pfam" id="PF07195"/>
    </source>
</evidence>
<dbReference type="PANTHER" id="PTHR30288">
    <property type="entry name" value="FLAGELLAR CAP/ASSEMBLY PROTEIN FLID"/>
    <property type="match status" value="1"/>
</dbReference>
<evidence type="ECO:0000313" key="12">
    <source>
        <dbReference type="Proteomes" id="UP001288620"/>
    </source>
</evidence>
<feature type="domain" description="Flagellar hook-associated protein 2 C-terminal" evidence="10">
    <location>
        <begin position="223"/>
        <end position="463"/>
    </location>
</feature>
<dbReference type="Pfam" id="PF02465">
    <property type="entry name" value="FliD_N"/>
    <property type="match status" value="1"/>
</dbReference>
<dbReference type="RefSeq" id="WP_322542111.1">
    <property type="nucleotide sequence ID" value="NZ_JAOBTT010000001.1"/>
</dbReference>
<comment type="subcellular location">
    <subcellularLocation>
        <location evidence="7">Secreted</location>
    </subcellularLocation>
    <subcellularLocation>
        <location evidence="7">Bacterial flagellum</location>
    </subcellularLocation>
</comment>
<keyword evidence="11" id="KW-0969">Cilium</keyword>
<dbReference type="InterPro" id="IPR040026">
    <property type="entry name" value="FliD"/>
</dbReference>
<accession>A0ABU5LE05</accession>
<dbReference type="InterPro" id="IPR003481">
    <property type="entry name" value="FliD_N"/>
</dbReference>
<keyword evidence="7" id="KW-0964">Secreted</keyword>
<evidence type="ECO:0000256" key="1">
    <source>
        <dbReference type="ARBA" id="ARBA00009764"/>
    </source>
</evidence>
<evidence type="ECO:0000256" key="4">
    <source>
        <dbReference type="ARBA" id="ARBA00023054"/>
    </source>
</evidence>
<keyword evidence="11" id="KW-0282">Flagellum</keyword>
<evidence type="ECO:0000256" key="7">
    <source>
        <dbReference type="RuleBase" id="RU362066"/>
    </source>
</evidence>
<dbReference type="Pfam" id="PF07195">
    <property type="entry name" value="FliD_C"/>
    <property type="match status" value="1"/>
</dbReference>